<evidence type="ECO:0000313" key="2">
    <source>
        <dbReference type="Proteomes" id="UP000016630"/>
    </source>
</evidence>
<accession>A0A0E2LQH7</accession>
<proteinExistence type="predicted"/>
<gene>
    <name evidence="1" type="ORF">HMPREF1555_01220</name>
</gene>
<name>A0A0E2LQH7_PORGN</name>
<organism evidence="1 2">
    <name type="scientific">Porphyromonas gingivalis F0570</name>
    <dbReference type="NCBI Taxonomy" id="1227271"/>
    <lineage>
        <taxon>Bacteria</taxon>
        <taxon>Pseudomonadati</taxon>
        <taxon>Bacteroidota</taxon>
        <taxon>Bacteroidia</taxon>
        <taxon>Bacteroidales</taxon>
        <taxon>Porphyromonadaceae</taxon>
        <taxon>Porphyromonas</taxon>
    </lineage>
</organism>
<dbReference type="AlphaFoldDB" id="A0A0E2LQH7"/>
<reference evidence="1 2" key="1">
    <citation type="submission" date="2013-06" db="EMBL/GenBank/DDBJ databases">
        <authorList>
            <person name="Weinstock G."/>
            <person name="Sodergren E."/>
            <person name="Lobos E.A."/>
            <person name="Fulton L."/>
            <person name="Fulton R."/>
            <person name="Courtney L."/>
            <person name="Fronick C."/>
            <person name="O'Laughlin M."/>
            <person name="Godfrey J."/>
            <person name="Wilson R.M."/>
            <person name="Miner T."/>
            <person name="Farmer C."/>
            <person name="Delehaunty K."/>
            <person name="Cordes M."/>
            <person name="Minx P."/>
            <person name="Tomlinson C."/>
            <person name="Chen J."/>
            <person name="Wollam A."/>
            <person name="Pepin K.H."/>
            <person name="Bhonagiri V."/>
            <person name="Zhang X."/>
            <person name="Warren W."/>
            <person name="Mitreva M."/>
            <person name="Mardis E.R."/>
            <person name="Wilson R.K."/>
        </authorList>
    </citation>
    <scope>NUCLEOTIDE SEQUENCE [LARGE SCALE GENOMIC DNA]</scope>
    <source>
        <strain evidence="1 2">F0570</strain>
    </source>
</reference>
<dbReference type="HOGENOM" id="CLU_3294077_0_0_10"/>
<protein>
    <submittedName>
        <fullName evidence="1">Uncharacterized protein</fullName>
    </submittedName>
</protein>
<dbReference type="Proteomes" id="UP000016630">
    <property type="component" value="Unassembled WGS sequence"/>
</dbReference>
<evidence type="ECO:0000313" key="1">
    <source>
        <dbReference type="EMBL" id="ERJ66105.1"/>
    </source>
</evidence>
<dbReference type="EMBL" id="AWUW01000086">
    <property type="protein sequence ID" value="ERJ66105.1"/>
    <property type="molecule type" value="Genomic_DNA"/>
</dbReference>
<sequence length="40" mass="4420">MGVASLLYDEQILFDILFTFLGGIGRNALGNLFPPYTIKT</sequence>
<comment type="caution">
    <text evidence="1">The sequence shown here is derived from an EMBL/GenBank/DDBJ whole genome shotgun (WGS) entry which is preliminary data.</text>
</comment>